<dbReference type="GO" id="GO:0043328">
    <property type="term" value="P:protein transport to vacuole involved in ubiquitin-dependent protein catabolic process via the multivesicular body sorting pathway"/>
    <property type="evidence" value="ECO:0007669"/>
    <property type="project" value="TreeGrafter"/>
</dbReference>
<dbReference type="GO" id="GO:0008270">
    <property type="term" value="F:zinc ion binding"/>
    <property type="evidence" value="ECO:0007669"/>
    <property type="project" value="UniProtKB-KW"/>
</dbReference>
<organism evidence="6 7">
    <name type="scientific">Stentor coeruleus</name>
    <dbReference type="NCBI Taxonomy" id="5963"/>
    <lineage>
        <taxon>Eukaryota</taxon>
        <taxon>Sar</taxon>
        <taxon>Alveolata</taxon>
        <taxon>Ciliophora</taxon>
        <taxon>Postciliodesmatophora</taxon>
        <taxon>Heterotrichea</taxon>
        <taxon>Heterotrichida</taxon>
        <taxon>Stentoridae</taxon>
        <taxon>Stentor</taxon>
    </lineage>
</organism>
<reference evidence="6 7" key="1">
    <citation type="submission" date="2016-11" db="EMBL/GenBank/DDBJ databases">
        <title>The macronuclear genome of Stentor coeruleus: a giant cell with tiny introns.</title>
        <authorList>
            <person name="Slabodnick M."/>
            <person name="Ruby J.G."/>
            <person name="Reiff S.B."/>
            <person name="Swart E.C."/>
            <person name="Gosai S."/>
            <person name="Prabakaran S."/>
            <person name="Witkowska E."/>
            <person name="Larue G.E."/>
            <person name="Fisher S."/>
            <person name="Freeman R.M."/>
            <person name="Gunawardena J."/>
            <person name="Chu W."/>
            <person name="Stover N.A."/>
            <person name="Gregory B.D."/>
            <person name="Nowacki M."/>
            <person name="Derisi J."/>
            <person name="Roy S.W."/>
            <person name="Marshall W.F."/>
            <person name="Sood P."/>
        </authorList>
    </citation>
    <scope>NUCLEOTIDE SEQUENCE [LARGE SCALE GENOMIC DNA]</scope>
    <source>
        <strain evidence="6">WM001</strain>
    </source>
</reference>
<evidence type="ECO:0000256" key="3">
    <source>
        <dbReference type="ARBA" id="ARBA00022833"/>
    </source>
</evidence>
<dbReference type="PROSITE" id="PS50178">
    <property type="entry name" value="ZF_FYVE"/>
    <property type="match status" value="1"/>
</dbReference>
<accession>A0A1R2CMF2</accession>
<evidence type="ECO:0000256" key="1">
    <source>
        <dbReference type="ARBA" id="ARBA00022723"/>
    </source>
</evidence>
<evidence type="ECO:0000313" key="7">
    <source>
        <dbReference type="Proteomes" id="UP000187209"/>
    </source>
</evidence>
<dbReference type="InterPro" id="IPR013083">
    <property type="entry name" value="Znf_RING/FYVE/PHD"/>
</dbReference>
<dbReference type="InterPro" id="IPR011011">
    <property type="entry name" value="Znf_FYVE_PHD"/>
</dbReference>
<dbReference type="InterPro" id="IPR000306">
    <property type="entry name" value="Znf_FYVE"/>
</dbReference>
<evidence type="ECO:0000259" key="5">
    <source>
        <dbReference type="PROSITE" id="PS50178"/>
    </source>
</evidence>
<dbReference type="Pfam" id="PF01363">
    <property type="entry name" value="FYVE"/>
    <property type="match status" value="1"/>
</dbReference>
<dbReference type="GO" id="GO:0032266">
    <property type="term" value="F:phosphatidylinositol-3-phosphate binding"/>
    <property type="evidence" value="ECO:0007669"/>
    <property type="project" value="TreeGrafter"/>
</dbReference>
<comment type="caution">
    <text evidence="6">The sequence shown here is derived from an EMBL/GenBank/DDBJ whole genome shotgun (WGS) entry which is preliminary data.</text>
</comment>
<evidence type="ECO:0000313" key="6">
    <source>
        <dbReference type="EMBL" id="OMJ90189.1"/>
    </source>
</evidence>
<dbReference type="AlphaFoldDB" id="A0A1R2CMF2"/>
<name>A0A1R2CMF2_9CILI</name>
<sequence length="212" mass="24414">MGANLPKDLLSAERSKLDIFEGIYMRKIYEFDAYQNDDDDEDWEKVTLRIHQARIECHCNDDVDIANIGCEFLIIHQNHRNKEIVVGLMTEKKIWKLQALNLRQFIDLGTILMNSKVPSWSISPVCQVCSKTFNLSKRRHHCRNCGKNICKKCLISTNYKIEGFYKLTKVCKSCSTLLGIQIDLLKSIERNCIGRNESSIKSLLLPCPSRSS</sequence>
<dbReference type="SMART" id="SM00064">
    <property type="entry name" value="FYVE"/>
    <property type="match status" value="1"/>
</dbReference>
<dbReference type="GO" id="GO:0033565">
    <property type="term" value="C:ESCRT-0 complex"/>
    <property type="evidence" value="ECO:0007669"/>
    <property type="project" value="TreeGrafter"/>
</dbReference>
<evidence type="ECO:0000256" key="2">
    <source>
        <dbReference type="ARBA" id="ARBA00022771"/>
    </source>
</evidence>
<keyword evidence="3" id="KW-0862">Zinc</keyword>
<keyword evidence="2 4" id="KW-0863">Zinc-finger</keyword>
<feature type="domain" description="FYVE-type" evidence="5">
    <location>
        <begin position="120"/>
        <end position="179"/>
    </location>
</feature>
<evidence type="ECO:0000256" key="4">
    <source>
        <dbReference type="PROSITE-ProRule" id="PRU00091"/>
    </source>
</evidence>
<dbReference type="OrthoDB" id="312434at2759"/>
<keyword evidence="1" id="KW-0479">Metal-binding</keyword>
<keyword evidence="7" id="KW-1185">Reference proteome</keyword>
<dbReference type="InterPro" id="IPR017455">
    <property type="entry name" value="Znf_FYVE-rel"/>
</dbReference>
<protein>
    <recommendedName>
        <fullName evidence="5">FYVE-type domain-containing protein</fullName>
    </recommendedName>
</protein>
<dbReference type="Proteomes" id="UP000187209">
    <property type="component" value="Unassembled WGS sequence"/>
</dbReference>
<proteinExistence type="predicted"/>
<dbReference type="CDD" id="cd00065">
    <property type="entry name" value="FYVE_like_SF"/>
    <property type="match status" value="1"/>
</dbReference>
<dbReference type="PANTHER" id="PTHR47794">
    <property type="entry name" value="VACUOLAR PROTEIN SORTING-ASSOCIATED PROTEIN 27"/>
    <property type="match status" value="1"/>
</dbReference>
<dbReference type="PANTHER" id="PTHR47794:SF1">
    <property type="entry name" value="VACUOLAR PROTEIN SORTING-ASSOCIATED PROTEIN 27"/>
    <property type="match status" value="1"/>
</dbReference>
<dbReference type="SUPFAM" id="SSF57903">
    <property type="entry name" value="FYVE/PHD zinc finger"/>
    <property type="match status" value="1"/>
</dbReference>
<dbReference type="Gene3D" id="3.30.40.10">
    <property type="entry name" value="Zinc/RING finger domain, C3HC4 (zinc finger)"/>
    <property type="match status" value="1"/>
</dbReference>
<gene>
    <name evidence="6" type="ORF">SteCoe_7480</name>
</gene>
<dbReference type="EMBL" id="MPUH01000108">
    <property type="protein sequence ID" value="OMJ90189.1"/>
    <property type="molecule type" value="Genomic_DNA"/>
</dbReference>
<dbReference type="GO" id="GO:0043130">
    <property type="term" value="F:ubiquitin binding"/>
    <property type="evidence" value="ECO:0007669"/>
    <property type="project" value="TreeGrafter"/>
</dbReference>
<dbReference type="GO" id="GO:0006623">
    <property type="term" value="P:protein targeting to vacuole"/>
    <property type="evidence" value="ECO:0007669"/>
    <property type="project" value="TreeGrafter"/>
</dbReference>